<evidence type="ECO:0000256" key="8">
    <source>
        <dbReference type="ARBA" id="ARBA00022989"/>
    </source>
</evidence>
<comment type="pathway">
    <text evidence="3">Protein modification; protein ubiquitination.</text>
</comment>
<dbReference type="PANTHER" id="PTHR33389:SF18">
    <property type="entry name" value="OS01G0677900 PROTEIN"/>
    <property type="match status" value="1"/>
</dbReference>
<dbReference type="Pfam" id="PF25333">
    <property type="entry name" value="DUF2921_N"/>
    <property type="match status" value="3"/>
</dbReference>
<dbReference type="GO" id="GO:0061630">
    <property type="term" value="F:ubiquitin protein ligase activity"/>
    <property type="evidence" value="ECO:0007669"/>
    <property type="project" value="UniProtKB-EC"/>
</dbReference>
<dbReference type="Pfam" id="PF11145">
    <property type="entry name" value="DUF2921"/>
    <property type="match status" value="1"/>
</dbReference>
<keyword evidence="6 11" id="KW-0812">Transmembrane</keyword>
<evidence type="ECO:0000256" key="6">
    <source>
        <dbReference type="ARBA" id="ARBA00022692"/>
    </source>
</evidence>
<feature type="transmembrane region" description="Helical" evidence="11">
    <location>
        <begin position="728"/>
        <end position="751"/>
    </location>
</feature>
<evidence type="ECO:0000256" key="5">
    <source>
        <dbReference type="ARBA" id="ARBA00022679"/>
    </source>
</evidence>
<proteinExistence type="predicted"/>
<feature type="transmembrane region" description="Helical" evidence="11">
    <location>
        <begin position="652"/>
        <end position="671"/>
    </location>
</feature>
<reference evidence="14 15" key="1">
    <citation type="journal article" date="2021" name="Hortic Res">
        <title>Chromosome-scale assembly of the Dendrobium chrysotoxum genome enhances the understanding of orchid evolution.</title>
        <authorList>
            <person name="Zhang Y."/>
            <person name="Zhang G.Q."/>
            <person name="Zhang D."/>
            <person name="Liu X.D."/>
            <person name="Xu X.Y."/>
            <person name="Sun W.H."/>
            <person name="Yu X."/>
            <person name="Zhu X."/>
            <person name="Wang Z.W."/>
            <person name="Zhao X."/>
            <person name="Zhong W.Y."/>
            <person name="Chen H."/>
            <person name="Yin W.L."/>
            <person name="Huang T."/>
            <person name="Niu S.C."/>
            <person name="Liu Z.J."/>
        </authorList>
    </citation>
    <scope>NUCLEOTIDE SEQUENCE [LARGE SCALE GENOMIC DNA]</scope>
    <source>
        <strain evidence="14">Lindl</strain>
    </source>
</reference>
<dbReference type="EC" id="2.3.2.27" evidence="4"/>
<evidence type="ECO:0000256" key="4">
    <source>
        <dbReference type="ARBA" id="ARBA00012483"/>
    </source>
</evidence>
<accession>A0AAV7H8F7</accession>
<feature type="domain" description="DUF2921" evidence="13">
    <location>
        <begin position="531"/>
        <end position="629"/>
    </location>
</feature>
<keyword evidence="7" id="KW-0833">Ubl conjugation pathway</keyword>
<feature type="transmembrane region" description="Helical" evidence="11">
    <location>
        <begin position="683"/>
        <end position="708"/>
    </location>
</feature>
<dbReference type="EMBL" id="JAGFBR010000007">
    <property type="protein sequence ID" value="KAH0463838.1"/>
    <property type="molecule type" value="Genomic_DNA"/>
</dbReference>
<feature type="domain" description="DUF2921" evidence="13">
    <location>
        <begin position="290"/>
        <end position="436"/>
    </location>
</feature>
<organism evidence="14 15">
    <name type="scientific">Dendrobium chrysotoxum</name>
    <name type="common">Orchid</name>
    <dbReference type="NCBI Taxonomy" id="161865"/>
    <lineage>
        <taxon>Eukaryota</taxon>
        <taxon>Viridiplantae</taxon>
        <taxon>Streptophyta</taxon>
        <taxon>Embryophyta</taxon>
        <taxon>Tracheophyta</taxon>
        <taxon>Spermatophyta</taxon>
        <taxon>Magnoliopsida</taxon>
        <taxon>Liliopsida</taxon>
        <taxon>Asparagales</taxon>
        <taxon>Orchidaceae</taxon>
        <taxon>Epidendroideae</taxon>
        <taxon>Malaxideae</taxon>
        <taxon>Dendrobiinae</taxon>
        <taxon>Dendrobium</taxon>
    </lineage>
</organism>
<feature type="domain" description="SWEET-like" evidence="12">
    <location>
        <begin position="641"/>
        <end position="922"/>
    </location>
</feature>
<dbReference type="AlphaFoldDB" id="A0AAV7H8F7"/>
<evidence type="ECO:0000259" key="12">
    <source>
        <dbReference type="Pfam" id="PF11145"/>
    </source>
</evidence>
<feature type="domain" description="DUF2921" evidence="13">
    <location>
        <begin position="62"/>
        <end position="245"/>
    </location>
</feature>
<evidence type="ECO:0000256" key="11">
    <source>
        <dbReference type="SAM" id="Phobius"/>
    </source>
</evidence>
<evidence type="ECO:0000256" key="7">
    <source>
        <dbReference type="ARBA" id="ARBA00022786"/>
    </source>
</evidence>
<evidence type="ECO:0000256" key="10">
    <source>
        <dbReference type="SAM" id="MobiDB-lite"/>
    </source>
</evidence>
<protein>
    <recommendedName>
        <fullName evidence="4">RING-type E3 ubiquitin transferase</fullName>
        <ecNumber evidence="4">2.3.2.27</ecNumber>
    </recommendedName>
</protein>
<keyword evidence="8 11" id="KW-1133">Transmembrane helix</keyword>
<dbReference type="PANTHER" id="PTHR33389">
    <property type="entry name" value="FAMILY PROTEIN, PUTATIVE (DUF2921)-RELATED"/>
    <property type="match status" value="1"/>
</dbReference>
<name>A0AAV7H8F7_DENCH</name>
<gene>
    <name evidence="14" type="ORF">IEQ34_006624</name>
</gene>
<dbReference type="InterPro" id="IPR021319">
    <property type="entry name" value="DUF2921"/>
</dbReference>
<keyword evidence="5" id="KW-0808">Transferase</keyword>
<keyword evidence="9 11" id="KW-0472">Membrane</keyword>
<feature type="transmembrane region" description="Helical" evidence="11">
    <location>
        <begin position="771"/>
        <end position="789"/>
    </location>
</feature>
<evidence type="ECO:0000256" key="2">
    <source>
        <dbReference type="ARBA" id="ARBA00004127"/>
    </source>
</evidence>
<feature type="compositionally biased region" description="Low complexity" evidence="10">
    <location>
        <begin position="1"/>
        <end position="10"/>
    </location>
</feature>
<evidence type="ECO:0000256" key="9">
    <source>
        <dbReference type="ARBA" id="ARBA00023136"/>
    </source>
</evidence>
<dbReference type="GO" id="GO:0012505">
    <property type="term" value="C:endomembrane system"/>
    <property type="evidence" value="ECO:0007669"/>
    <property type="project" value="UniProtKB-SubCell"/>
</dbReference>
<comment type="subcellular location">
    <subcellularLocation>
        <location evidence="2">Endomembrane system</location>
        <topology evidence="2">Multi-pass membrane protein</topology>
    </subcellularLocation>
</comment>
<comment type="caution">
    <text evidence="14">The sequence shown here is derived from an EMBL/GenBank/DDBJ whole genome shotgun (WGS) entry which is preliminary data.</text>
</comment>
<dbReference type="InterPro" id="IPR057425">
    <property type="entry name" value="DUF2921_N"/>
</dbReference>
<comment type="catalytic activity">
    <reaction evidence="1">
        <text>S-ubiquitinyl-[E2 ubiquitin-conjugating enzyme]-L-cysteine + [acceptor protein]-L-lysine = [E2 ubiquitin-conjugating enzyme]-L-cysteine + N(6)-ubiquitinyl-[acceptor protein]-L-lysine.</text>
        <dbReference type="EC" id="2.3.2.27"/>
    </reaction>
</comment>
<evidence type="ECO:0000256" key="1">
    <source>
        <dbReference type="ARBA" id="ARBA00000900"/>
    </source>
</evidence>
<evidence type="ECO:0000259" key="13">
    <source>
        <dbReference type="Pfam" id="PF25333"/>
    </source>
</evidence>
<feature type="transmembrane region" description="Helical" evidence="11">
    <location>
        <begin position="890"/>
        <end position="909"/>
    </location>
</feature>
<sequence>MAASPSSSSSPMPPRTPLSKSRVTVTSSIPSRNHEQWIHPFLPLMFFLAAFPSRFTSADVSYADHCGSIVPESTPSTLSAYSDSSFRLSSGYFVGGDRFLGQDSDIDFSALRSFAFYSRSVLFTHTPGTLQIVGTLIFHSGGVRFAHRNSTSRGRSLRLVRPWNTRSFKRLGRVSFDLSGFWSEETGKLCMVGTGSGRSREGISLDLSAVFKLKFPTAANITSSVVSGYLESLESVNSTSYFDRIMVLAYAQRKYEYTKVFQARSSCSFIHDSVDQLMGFLDRRQSICDAPGDLLRTRFKLEYGSSCSNRKCGPLYNSLGFQPAFLKFTSLDCSDDGKIRLVVLFSNYSGFSSMMMLEPGMAMVAEGSWVQTKNQLCLIACRVKALTDALADNAVDDCTIGMSLAFPAVLTIESRSTTVGNIWSNLNDTSPGYFSSFIFRSFGYSGEYDNGLRYKYTKMDDVRKSCTEADVHRSRKKRYPDPRNYRDFMFYLLITTSEGKRGSGFANPLALGETINHNPSMERPTLLASNQSIWNISYYLTNAYHQNSPFNSTDAADIFAEGTYNTKTGVICMVGCRSFDTQGNNLVSKDCSILINIQIPPLNLGPGEYLHGTIRSTRTNLDPLFFKPLEISSQVMYGRQAAQSVWRMDIEIIMILISLTFSCIFVGLQLLHTNKHPGVLSSISITMLVFLTFGHMVVLVLNFEALLGNHKKQNVLQGNGVWLEVNEVVVRLMTMAAFLLHCRLLQVAWFARSENDDKNSLWLAERKTIRLCLFIYIAGGFIAWLVRLSSQKTFHQVPHITIETLETRHSPWEDIQTYAGLILDGFLIPQVILNALCDSKEISLAPSFYFGTTILRALPHVYDVYRSRNYIPRLNSSYIYARPNGDLYSLAWDMIIPSVGILFAVGIYIQQRFGGASIFCRRIGSLRSYEMVPVASS</sequence>
<evidence type="ECO:0000313" key="14">
    <source>
        <dbReference type="EMBL" id="KAH0463838.1"/>
    </source>
</evidence>
<evidence type="ECO:0000256" key="3">
    <source>
        <dbReference type="ARBA" id="ARBA00004906"/>
    </source>
</evidence>
<dbReference type="Proteomes" id="UP000775213">
    <property type="component" value="Unassembled WGS sequence"/>
</dbReference>
<feature type="region of interest" description="Disordered" evidence="10">
    <location>
        <begin position="1"/>
        <end position="25"/>
    </location>
</feature>
<keyword evidence="15" id="KW-1185">Reference proteome</keyword>
<evidence type="ECO:0000313" key="15">
    <source>
        <dbReference type="Proteomes" id="UP000775213"/>
    </source>
</evidence>